<keyword evidence="3" id="KW-1185">Reference proteome</keyword>
<dbReference type="EMBL" id="JAHQCW010000026">
    <property type="protein sequence ID" value="MBU9737858.1"/>
    <property type="molecule type" value="Genomic_DNA"/>
</dbReference>
<name>A0A949JZ26_9FIRM</name>
<comment type="caution">
    <text evidence="2">The sequence shown here is derived from an EMBL/GenBank/DDBJ whole genome shotgun (WGS) entry which is preliminary data.</text>
</comment>
<dbReference type="AlphaFoldDB" id="A0A949JZ26"/>
<feature type="transmembrane region" description="Helical" evidence="1">
    <location>
        <begin position="40"/>
        <end position="61"/>
    </location>
</feature>
<dbReference type="Proteomes" id="UP000712157">
    <property type="component" value="Unassembled WGS sequence"/>
</dbReference>
<accession>A0A949JZ26</accession>
<protein>
    <submittedName>
        <fullName evidence="2">Uncharacterized protein</fullName>
    </submittedName>
</protein>
<keyword evidence="1" id="KW-1133">Transmembrane helix</keyword>
<organism evidence="2 3">
    <name type="scientific">Diplocloster agilis</name>
    <dbReference type="NCBI Taxonomy" id="2850323"/>
    <lineage>
        <taxon>Bacteria</taxon>
        <taxon>Bacillati</taxon>
        <taxon>Bacillota</taxon>
        <taxon>Clostridia</taxon>
        <taxon>Lachnospirales</taxon>
        <taxon>Lachnospiraceae</taxon>
        <taxon>Diplocloster</taxon>
    </lineage>
</organism>
<evidence type="ECO:0000313" key="2">
    <source>
        <dbReference type="EMBL" id="MBU9737858.1"/>
    </source>
</evidence>
<dbReference type="RefSeq" id="WP_158348834.1">
    <property type="nucleotide sequence ID" value="NZ_JAHQCW010000026.1"/>
</dbReference>
<keyword evidence="1" id="KW-0472">Membrane</keyword>
<feature type="transmembrane region" description="Helical" evidence="1">
    <location>
        <begin position="6"/>
        <end position="28"/>
    </location>
</feature>
<keyword evidence="1" id="KW-0812">Transmembrane</keyword>
<gene>
    <name evidence="2" type="ORF">KTH89_15045</name>
</gene>
<evidence type="ECO:0000313" key="3">
    <source>
        <dbReference type="Proteomes" id="UP000712157"/>
    </source>
</evidence>
<feature type="transmembrane region" description="Helical" evidence="1">
    <location>
        <begin position="109"/>
        <end position="129"/>
    </location>
</feature>
<feature type="transmembrane region" description="Helical" evidence="1">
    <location>
        <begin position="136"/>
        <end position="154"/>
    </location>
</feature>
<reference evidence="2" key="1">
    <citation type="submission" date="2021-06" db="EMBL/GenBank/DDBJ databases">
        <title>Description of novel taxa of the family Lachnospiraceae.</title>
        <authorList>
            <person name="Chaplin A.V."/>
            <person name="Sokolova S.R."/>
            <person name="Pikina A.P."/>
            <person name="Korzhanova M."/>
            <person name="Belova V."/>
            <person name="Korostin D."/>
            <person name="Efimov B.A."/>
        </authorList>
    </citation>
    <scope>NUCLEOTIDE SEQUENCE</scope>
    <source>
        <strain evidence="2">ASD5720</strain>
    </source>
</reference>
<evidence type="ECO:0000256" key="1">
    <source>
        <dbReference type="SAM" id="Phobius"/>
    </source>
</evidence>
<sequence>METTALYVELIIIGLETSLWITSFIIYLTNLSILKYVGILLEKLPASILLLGIFYVLGMIFDRIADLTFTKSENKIRIKSGLEAKSSIIIWKQADQESYLKYTRSKVRILRSSSLNIPLITFSLLLNITKYYKSPLRLLLFLIVVGILISYFSFKGYNQTVASFYDKARILELDKKNNPQSNSN</sequence>
<proteinExistence type="predicted"/>